<evidence type="ECO:0000313" key="2">
    <source>
        <dbReference type="EMBL" id="MBW0471081.1"/>
    </source>
</evidence>
<feature type="region of interest" description="Disordered" evidence="1">
    <location>
        <begin position="111"/>
        <end position="240"/>
    </location>
</feature>
<organism evidence="2 3">
    <name type="scientific">Austropuccinia psidii MF-1</name>
    <dbReference type="NCBI Taxonomy" id="1389203"/>
    <lineage>
        <taxon>Eukaryota</taxon>
        <taxon>Fungi</taxon>
        <taxon>Dikarya</taxon>
        <taxon>Basidiomycota</taxon>
        <taxon>Pucciniomycotina</taxon>
        <taxon>Pucciniomycetes</taxon>
        <taxon>Pucciniales</taxon>
        <taxon>Sphaerophragmiaceae</taxon>
        <taxon>Austropuccinia</taxon>
    </lineage>
</organism>
<dbReference type="Proteomes" id="UP000765509">
    <property type="component" value="Unassembled WGS sequence"/>
</dbReference>
<evidence type="ECO:0000313" key="3">
    <source>
        <dbReference type="Proteomes" id="UP000765509"/>
    </source>
</evidence>
<name>A0A9Q3BUJ7_9BASI</name>
<proteinExistence type="predicted"/>
<evidence type="ECO:0000256" key="1">
    <source>
        <dbReference type="SAM" id="MobiDB-lite"/>
    </source>
</evidence>
<reference evidence="2" key="1">
    <citation type="submission" date="2021-03" db="EMBL/GenBank/DDBJ databases">
        <title>Draft genome sequence of rust myrtle Austropuccinia psidii MF-1, a brazilian biotype.</title>
        <authorList>
            <person name="Quecine M.C."/>
            <person name="Pachon D.M.R."/>
            <person name="Bonatelli M.L."/>
            <person name="Correr F.H."/>
            <person name="Franceschini L.M."/>
            <person name="Leite T.F."/>
            <person name="Margarido G.R.A."/>
            <person name="Almeida C.A."/>
            <person name="Ferrarezi J.A."/>
            <person name="Labate C.A."/>
        </authorList>
    </citation>
    <scope>NUCLEOTIDE SEQUENCE</scope>
    <source>
        <strain evidence="2">MF-1</strain>
    </source>
</reference>
<accession>A0A9Q3BUJ7</accession>
<feature type="compositionally biased region" description="Polar residues" evidence="1">
    <location>
        <begin position="197"/>
        <end position="218"/>
    </location>
</feature>
<keyword evidence="3" id="KW-1185">Reference proteome</keyword>
<feature type="compositionally biased region" description="Acidic residues" evidence="1">
    <location>
        <begin position="118"/>
        <end position="134"/>
    </location>
</feature>
<dbReference type="AlphaFoldDB" id="A0A9Q3BUJ7"/>
<sequence>MASSGHFDPTQTYNSYNAVKVLDPACTECLEKGKDCFENINPRSPKCHYCFIGKKPCCHTGKQASNVRRQRDVARWTNVGGPIPVGGSPIFSSSEVPISRINTEGIVKIIRQISDSPPDPDAEGSDELDGEEVEVLPNSAGHPSSNSPSQPPAKRFQSQVIPSTPRKVQPTLATIPPYSPYSSHTRPALNPEVRPSPIQQSRNSPIPTSQQLQPVASTSRRREELSPLPFPASQVFQHRD</sequence>
<dbReference type="EMBL" id="AVOT02002654">
    <property type="protein sequence ID" value="MBW0471081.1"/>
    <property type="molecule type" value="Genomic_DNA"/>
</dbReference>
<gene>
    <name evidence="2" type="ORF">O181_010796</name>
</gene>
<comment type="caution">
    <text evidence="2">The sequence shown here is derived from an EMBL/GenBank/DDBJ whole genome shotgun (WGS) entry which is preliminary data.</text>
</comment>
<protein>
    <submittedName>
        <fullName evidence="2">Uncharacterized protein</fullName>
    </submittedName>
</protein>